<protein>
    <recommendedName>
        <fullName evidence="7">Terpene synthase</fullName>
    </recommendedName>
</protein>
<proteinExistence type="inferred from homology"/>
<evidence type="ECO:0000256" key="2">
    <source>
        <dbReference type="ARBA" id="ARBA00022723"/>
    </source>
</evidence>
<feature type="compositionally biased region" description="Polar residues" evidence="4">
    <location>
        <begin position="348"/>
        <end position="361"/>
    </location>
</feature>
<keyword evidence="2" id="KW-0479">Metal-binding</keyword>
<gene>
    <name evidence="5" type="ORF">RB653_001010</name>
</gene>
<dbReference type="Pfam" id="PF19086">
    <property type="entry name" value="Terpene_syn_C_2"/>
    <property type="match status" value="1"/>
</dbReference>
<dbReference type="Gene3D" id="1.10.600.10">
    <property type="entry name" value="Farnesyl Diphosphate Synthase"/>
    <property type="match status" value="1"/>
</dbReference>
<keyword evidence="6" id="KW-1185">Reference proteome</keyword>
<dbReference type="AlphaFoldDB" id="A0AAN7UG32"/>
<reference evidence="5 6" key="1">
    <citation type="submission" date="2023-11" db="EMBL/GenBank/DDBJ databases">
        <title>Dfirmibasis_genome.</title>
        <authorList>
            <person name="Edelbroek B."/>
            <person name="Kjellin J."/>
            <person name="Jerlstrom-Hultqvist J."/>
            <person name="Soderbom F."/>
        </authorList>
    </citation>
    <scope>NUCLEOTIDE SEQUENCE [LARGE SCALE GENOMIC DNA]</scope>
    <source>
        <strain evidence="5 6">TNS-C-14</strain>
    </source>
</reference>
<accession>A0AAN7UG32</accession>
<dbReference type="FunFam" id="1.10.600.10:FF:000047">
    <property type="entry name" value="Terpene synthase"/>
    <property type="match status" value="1"/>
</dbReference>
<sequence>MSLSLSDIKFPDDWDLIPNEKNYVDYVYKESIELEVWRPNNKRDLMAHNNVVSLAKYFWPHVDFNRLVMGGELMVWFFSFDDVLDAGIYSDEKQVDLVKRMNNVFINGTVQPDATGPEKMALHLRKKCEVMCGKRRKDTFNRFISSCVQWVDSIIPFNKIRSTQGSSPHLDLYSYMRKVNIGAYPCVTLTEVMLDHEIDHCIWSDPKWIKMNEDIAIITTLINDLVSYEKEVNDQAGDLNPLYFIQNQKSISLAESYKQVVDLIDFWVKDYQTMEQSLLNEMEFKDSKQRSDMEFMLEHLHYLASGSKKWSMQTPRYCSPTSPFIEMRTKPSTPVMNSSKKQKLDHVPSQSFISTPIDLNN</sequence>
<name>A0AAN7UG32_9MYCE</name>
<dbReference type="GO" id="GO:0046246">
    <property type="term" value="P:terpene biosynthetic process"/>
    <property type="evidence" value="ECO:0007669"/>
    <property type="project" value="UniProtKB-ARBA"/>
</dbReference>
<organism evidence="5 6">
    <name type="scientific">Dictyostelium firmibasis</name>
    <dbReference type="NCBI Taxonomy" id="79012"/>
    <lineage>
        <taxon>Eukaryota</taxon>
        <taxon>Amoebozoa</taxon>
        <taxon>Evosea</taxon>
        <taxon>Eumycetozoa</taxon>
        <taxon>Dictyostelia</taxon>
        <taxon>Dictyosteliales</taxon>
        <taxon>Dictyosteliaceae</taxon>
        <taxon>Dictyostelium</taxon>
    </lineage>
</organism>
<evidence type="ECO:0000313" key="5">
    <source>
        <dbReference type="EMBL" id="KAK5580983.1"/>
    </source>
</evidence>
<dbReference type="InterPro" id="IPR034686">
    <property type="entry name" value="Terpene_cyclase-like_2"/>
</dbReference>
<evidence type="ECO:0000313" key="6">
    <source>
        <dbReference type="Proteomes" id="UP001344447"/>
    </source>
</evidence>
<dbReference type="PANTHER" id="PTHR35201">
    <property type="entry name" value="TERPENE SYNTHASE"/>
    <property type="match status" value="1"/>
</dbReference>
<dbReference type="GO" id="GO:0046872">
    <property type="term" value="F:metal ion binding"/>
    <property type="evidence" value="ECO:0007669"/>
    <property type="project" value="UniProtKB-KW"/>
</dbReference>
<dbReference type="SUPFAM" id="SSF48576">
    <property type="entry name" value="Terpenoid synthases"/>
    <property type="match status" value="1"/>
</dbReference>
<keyword evidence="3" id="KW-0456">Lyase</keyword>
<dbReference type="GO" id="GO:0010333">
    <property type="term" value="F:terpene synthase activity"/>
    <property type="evidence" value="ECO:0007669"/>
    <property type="project" value="InterPro"/>
</dbReference>
<dbReference type="Proteomes" id="UP001344447">
    <property type="component" value="Unassembled WGS sequence"/>
</dbReference>
<evidence type="ECO:0000256" key="3">
    <source>
        <dbReference type="ARBA" id="ARBA00023239"/>
    </source>
</evidence>
<evidence type="ECO:0008006" key="7">
    <source>
        <dbReference type="Google" id="ProtNLM"/>
    </source>
</evidence>
<evidence type="ECO:0000256" key="4">
    <source>
        <dbReference type="SAM" id="MobiDB-lite"/>
    </source>
</evidence>
<comment type="caution">
    <text evidence="5">The sequence shown here is derived from an EMBL/GenBank/DDBJ whole genome shotgun (WGS) entry which is preliminary data.</text>
</comment>
<dbReference type="InterPro" id="IPR008949">
    <property type="entry name" value="Isoprenoid_synthase_dom_sf"/>
</dbReference>
<feature type="region of interest" description="Disordered" evidence="4">
    <location>
        <begin position="332"/>
        <end position="361"/>
    </location>
</feature>
<comment type="similarity">
    <text evidence="1">Belongs to the terpene synthase family.</text>
</comment>
<evidence type="ECO:0000256" key="1">
    <source>
        <dbReference type="ARBA" id="ARBA00006333"/>
    </source>
</evidence>
<dbReference type="PANTHER" id="PTHR35201:SF3">
    <property type="entry name" value="TERPENE SYNTHASE 2-RELATED"/>
    <property type="match status" value="1"/>
</dbReference>
<dbReference type="EMBL" id="JAVFKY010000002">
    <property type="protein sequence ID" value="KAK5580983.1"/>
    <property type="molecule type" value="Genomic_DNA"/>
</dbReference>